<evidence type="ECO:0000259" key="3">
    <source>
        <dbReference type="PROSITE" id="PS51160"/>
    </source>
</evidence>
<dbReference type="InterPro" id="IPR001792">
    <property type="entry name" value="Acylphosphatase-like_dom"/>
</dbReference>
<protein>
    <recommendedName>
        <fullName evidence="1">acylphosphatase</fullName>
        <ecNumber evidence="1">3.6.1.7</ecNumber>
    </recommendedName>
</protein>
<dbReference type="Proteomes" id="UP001470230">
    <property type="component" value="Unassembled WGS sequence"/>
</dbReference>
<keyword evidence="1" id="KW-0378">Hydrolase</keyword>
<proteinExistence type="inferred from homology"/>
<dbReference type="SUPFAM" id="SSF54975">
    <property type="entry name" value="Acylphosphatase/BLUF domain-like"/>
    <property type="match status" value="1"/>
</dbReference>
<keyword evidence="5" id="KW-1185">Reference proteome</keyword>
<evidence type="ECO:0000313" key="4">
    <source>
        <dbReference type="EMBL" id="KAK8863494.1"/>
    </source>
</evidence>
<feature type="active site" evidence="1">
    <location>
        <position position="42"/>
    </location>
</feature>
<comment type="similarity">
    <text evidence="2">Belongs to the acylphosphatase family.</text>
</comment>
<reference evidence="4 5" key="1">
    <citation type="submission" date="2024-04" db="EMBL/GenBank/DDBJ databases">
        <title>Tritrichomonas musculus Genome.</title>
        <authorList>
            <person name="Alves-Ferreira E."/>
            <person name="Grigg M."/>
            <person name="Lorenzi H."/>
            <person name="Galac M."/>
        </authorList>
    </citation>
    <scope>NUCLEOTIDE SEQUENCE [LARGE SCALE GENOMIC DNA]</scope>
    <source>
        <strain evidence="4 5">EAF2021</strain>
    </source>
</reference>
<dbReference type="PROSITE" id="PS51160">
    <property type="entry name" value="ACYLPHOSPHATASE_3"/>
    <property type="match status" value="1"/>
</dbReference>
<dbReference type="InterPro" id="IPR036046">
    <property type="entry name" value="Acylphosphatase-like_dom_sf"/>
</dbReference>
<feature type="active site" evidence="1">
    <location>
        <position position="24"/>
    </location>
</feature>
<gene>
    <name evidence="4" type="ORF">M9Y10_011179</name>
</gene>
<dbReference type="EMBL" id="JAPFFF010000017">
    <property type="protein sequence ID" value="KAK8863494.1"/>
    <property type="molecule type" value="Genomic_DNA"/>
</dbReference>
<dbReference type="EC" id="3.6.1.7" evidence="1"/>
<sequence length="116" mass="13101">MTDTPEDEVTYLMVKGRVQNVMFRQTIMRAAISRNITAGATNNKNDRHRVDISLQGPKDKIQEIIDGLKSGKPLNSWGANCTTVEIVDTGKKPLEHEVNTSNVDNIRWKKGVKFYL</sequence>
<comment type="caution">
    <text evidence="4">The sequence shown here is derived from an EMBL/GenBank/DDBJ whole genome shotgun (WGS) entry which is preliminary data.</text>
</comment>
<name>A0ABR2IIX2_9EUKA</name>
<feature type="domain" description="Acylphosphatase-like" evidence="3">
    <location>
        <begin position="9"/>
        <end position="108"/>
    </location>
</feature>
<organism evidence="4 5">
    <name type="scientific">Tritrichomonas musculus</name>
    <dbReference type="NCBI Taxonomy" id="1915356"/>
    <lineage>
        <taxon>Eukaryota</taxon>
        <taxon>Metamonada</taxon>
        <taxon>Parabasalia</taxon>
        <taxon>Tritrichomonadida</taxon>
        <taxon>Tritrichomonadidae</taxon>
        <taxon>Tritrichomonas</taxon>
    </lineage>
</organism>
<dbReference type="Gene3D" id="3.30.70.100">
    <property type="match status" value="1"/>
</dbReference>
<accession>A0ABR2IIX2</accession>
<evidence type="ECO:0000256" key="1">
    <source>
        <dbReference type="PROSITE-ProRule" id="PRU00520"/>
    </source>
</evidence>
<evidence type="ECO:0000256" key="2">
    <source>
        <dbReference type="RuleBase" id="RU004168"/>
    </source>
</evidence>
<evidence type="ECO:0000313" key="5">
    <source>
        <dbReference type="Proteomes" id="UP001470230"/>
    </source>
</evidence>
<dbReference type="Pfam" id="PF00708">
    <property type="entry name" value="Acylphosphatase"/>
    <property type="match status" value="1"/>
</dbReference>
<comment type="catalytic activity">
    <reaction evidence="1">
        <text>an acyl phosphate + H2O = a carboxylate + phosphate + H(+)</text>
        <dbReference type="Rhea" id="RHEA:14965"/>
        <dbReference type="ChEBI" id="CHEBI:15377"/>
        <dbReference type="ChEBI" id="CHEBI:15378"/>
        <dbReference type="ChEBI" id="CHEBI:29067"/>
        <dbReference type="ChEBI" id="CHEBI:43474"/>
        <dbReference type="ChEBI" id="CHEBI:59918"/>
        <dbReference type="EC" id="3.6.1.7"/>
    </reaction>
</comment>